<dbReference type="AlphaFoldDB" id="A0A1V4A5M0"/>
<evidence type="ECO:0000313" key="3">
    <source>
        <dbReference type="EMBL" id="OON76737.1"/>
    </source>
</evidence>
<comment type="caution">
    <text evidence="3">The sequence shown here is derived from an EMBL/GenBank/DDBJ whole genome shotgun (WGS) entry which is preliminary data.</text>
</comment>
<accession>A0A1V4A5M0</accession>
<feature type="domain" description="DUF4097" evidence="2">
    <location>
        <begin position="127"/>
        <end position="238"/>
    </location>
</feature>
<dbReference type="EMBL" id="MVFC01000017">
    <property type="protein sequence ID" value="OON76737.1"/>
    <property type="molecule type" value="Genomic_DNA"/>
</dbReference>
<dbReference type="Proteomes" id="UP000190539">
    <property type="component" value="Unassembled WGS sequence"/>
</dbReference>
<dbReference type="Pfam" id="PF13349">
    <property type="entry name" value="DUF4097"/>
    <property type="match status" value="1"/>
</dbReference>
<gene>
    <name evidence="3" type="ORF">B1H18_20400</name>
</gene>
<sequence length="245" mass="25502">MAISLTAAGAVLLAGCGGGSAEDAKPEHRSFALDGRSLTIDSHDSDLVLVPADVKKVEVTRWFKGDVVLGDSPKASWMMKGDRLSLRTHCSGLVKTCDVKHRIKVPRGVAVSVRGDDGHVRATGFRDALTISTEDGQVTVKDTTGSLDLRSDDGGVHALGVRSKRISASSKDGAVKIEAAVVPDRVNVTTDDGAIAIGLPKGASYRVSTTSVDGSVDVAVPHDPSSPHRVTARTTDGKVSVRSAN</sequence>
<organism evidence="3 4">
    <name type="scientific">Streptomyces tsukubensis</name>
    <dbReference type="NCBI Taxonomy" id="83656"/>
    <lineage>
        <taxon>Bacteria</taxon>
        <taxon>Bacillati</taxon>
        <taxon>Actinomycetota</taxon>
        <taxon>Actinomycetes</taxon>
        <taxon>Kitasatosporales</taxon>
        <taxon>Streptomycetaceae</taxon>
        <taxon>Streptomyces</taxon>
    </lineage>
</organism>
<protein>
    <recommendedName>
        <fullName evidence="2">DUF4097 domain-containing protein</fullName>
    </recommendedName>
</protein>
<reference evidence="3 4" key="1">
    <citation type="submission" date="2017-02" db="EMBL/GenBank/DDBJ databases">
        <title>Draft Genome Sequence of Streptomyces tsukubaensis F601, a Producer of the immunosuppressant tacrolimus FK506.</title>
        <authorList>
            <person name="Zong G."/>
            <person name="Zhong C."/>
            <person name="Fu J."/>
            <person name="Qin R."/>
            <person name="Cao G."/>
        </authorList>
    </citation>
    <scope>NUCLEOTIDE SEQUENCE [LARGE SCALE GENOMIC DNA]</scope>
    <source>
        <strain evidence="3 4">F601</strain>
    </source>
</reference>
<dbReference type="InterPro" id="IPR025164">
    <property type="entry name" value="Toastrack_DUF4097"/>
</dbReference>
<dbReference type="OrthoDB" id="5243271at2"/>
<evidence type="ECO:0000313" key="4">
    <source>
        <dbReference type="Proteomes" id="UP000190539"/>
    </source>
</evidence>
<name>A0A1V4A5M0_9ACTN</name>
<dbReference type="STRING" id="83656.B1H18_20400"/>
<proteinExistence type="predicted"/>
<feature type="region of interest" description="Disordered" evidence="1">
    <location>
        <begin position="222"/>
        <end position="245"/>
    </location>
</feature>
<evidence type="ECO:0000259" key="2">
    <source>
        <dbReference type="Pfam" id="PF13349"/>
    </source>
</evidence>
<evidence type="ECO:0000256" key="1">
    <source>
        <dbReference type="SAM" id="MobiDB-lite"/>
    </source>
</evidence>
<keyword evidence="4" id="KW-1185">Reference proteome</keyword>